<evidence type="ECO:0000256" key="1">
    <source>
        <dbReference type="ARBA" id="ARBA00022598"/>
    </source>
</evidence>
<keyword evidence="1" id="KW-0436">Ligase</keyword>
<organism evidence="5 6">
    <name type="scientific">Lasiodiplodia theobromae</name>
    <dbReference type="NCBI Taxonomy" id="45133"/>
    <lineage>
        <taxon>Eukaryota</taxon>
        <taxon>Fungi</taxon>
        <taxon>Dikarya</taxon>
        <taxon>Ascomycota</taxon>
        <taxon>Pezizomycotina</taxon>
        <taxon>Dothideomycetes</taxon>
        <taxon>Dothideomycetes incertae sedis</taxon>
        <taxon>Botryosphaeriales</taxon>
        <taxon>Botryosphaeriaceae</taxon>
        <taxon>Lasiodiplodia</taxon>
    </lineage>
</organism>
<dbReference type="Pfam" id="PF00120">
    <property type="entry name" value="Gln-synt_C"/>
    <property type="match status" value="1"/>
</dbReference>
<proteinExistence type="inferred from homology"/>
<sequence length="484" mass="52346">MEKSKKCLIPFKLGTPANDRLKKKANGTQLRLAPEVKYVWLRFMPYNGLYLVRMLPVARFVAMMARGEMVQVPLLVTTMTRHGHVAANLTGAIYLKPELATAYPQASAAAASSSSSSAHRLEVMTSWVDSRGAAVPECPRSKIRDLCSQLLAQRGIRVLAGFEIEVVLTPATTTTTDSSSSRLDHHQQQHQQHGWSTMTAADAAMLDAIEAIAQALGDAGPGVVDLHQFHAEAAPGQWEFVLGPQPPLQAVDGLVAAREIIAATAAKYGLAATFHPRPHPDQHGTGAHVHLSANGPGEKDGEVEEVEDERTAEAFFAGILAHLPAISAFALPLDASYERVKAGMHSCGEWVCWGTQNRETPLRRITRARFEVRSVCGTANPYLVMAAMLAAGLDGLERGMELPAECPVEGAAQLSQAQREKAGITTRIPQSVEESIDALARDTALYDRLGPQIVKPYAALTTGWNAHLRGMEPGERHALLLSRY</sequence>
<dbReference type="AlphaFoldDB" id="A0A5N5D094"/>
<evidence type="ECO:0000256" key="2">
    <source>
        <dbReference type="PROSITE-ProRule" id="PRU01331"/>
    </source>
</evidence>
<dbReference type="EMBL" id="VCHE01000113">
    <property type="protein sequence ID" value="KAB2571063.1"/>
    <property type="molecule type" value="Genomic_DNA"/>
</dbReference>
<dbReference type="InterPro" id="IPR008146">
    <property type="entry name" value="Gln_synth_cat_dom"/>
</dbReference>
<evidence type="ECO:0000313" key="5">
    <source>
        <dbReference type="EMBL" id="KAB2571063.1"/>
    </source>
</evidence>
<keyword evidence="6" id="KW-1185">Reference proteome</keyword>
<name>A0A5N5D094_9PEZI</name>
<comment type="caution">
    <text evidence="5">The sequence shown here is derived from an EMBL/GenBank/DDBJ whole genome shotgun (WGS) entry which is preliminary data.</text>
</comment>
<accession>A0A5N5D094</accession>
<gene>
    <name evidence="5" type="primary">fluG</name>
    <name evidence="5" type="ORF">DBV05_g10285</name>
</gene>
<evidence type="ECO:0000313" key="6">
    <source>
        <dbReference type="Proteomes" id="UP000325902"/>
    </source>
</evidence>
<dbReference type="Gene3D" id="3.30.590.10">
    <property type="entry name" value="Glutamine synthetase/guanido kinase, catalytic domain"/>
    <property type="match status" value="1"/>
</dbReference>
<dbReference type="OrthoDB" id="3364440at2759"/>
<dbReference type="SUPFAM" id="SSF55931">
    <property type="entry name" value="Glutamine synthetase/guanido kinase"/>
    <property type="match status" value="1"/>
</dbReference>
<evidence type="ECO:0000256" key="3">
    <source>
        <dbReference type="RuleBase" id="RU000384"/>
    </source>
</evidence>
<reference evidence="5 6" key="1">
    <citation type="journal article" date="2019" name="Sci. Rep.">
        <title>A multi-omics analysis of the grapevine pathogen Lasiodiplodia theobromae reveals that temperature affects the expression of virulence- and pathogenicity-related genes.</title>
        <authorList>
            <person name="Felix C."/>
            <person name="Meneses R."/>
            <person name="Goncalves M.F.M."/>
            <person name="Tilleman L."/>
            <person name="Duarte A.S."/>
            <person name="Jorrin-Novo J.V."/>
            <person name="Van de Peer Y."/>
            <person name="Deforce D."/>
            <person name="Van Nieuwerburgh F."/>
            <person name="Esteves A.C."/>
            <person name="Alves A."/>
        </authorList>
    </citation>
    <scope>NUCLEOTIDE SEQUENCE [LARGE SCALE GENOMIC DNA]</scope>
    <source>
        <strain evidence="5 6">LA-SOL3</strain>
    </source>
</reference>
<evidence type="ECO:0000259" key="4">
    <source>
        <dbReference type="PROSITE" id="PS51987"/>
    </source>
</evidence>
<dbReference type="Proteomes" id="UP000325902">
    <property type="component" value="Unassembled WGS sequence"/>
</dbReference>
<protein>
    <submittedName>
        <fullName evidence="5">Protein fluG</fullName>
    </submittedName>
</protein>
<dbReference type="GO" id="GO:0004356">
    <property type="term" value="F:glutamine synthetase activity"/>
    <property type="evidence" value="ECO:0007669"/>
    <property type="project" value="InterPro"/>
</dbReference>
<dbReference type="PANTHER" id="PTHR43785:SF2">
    <property type="entry name" value="TYPE-1 GLUTAMINE SYNTHETASE 1"/>
    <property type="match status" value="1"/>
</dbReference>
<dbReference type="SMART" id="SM01230">
    <property type="entry name" value="Gln-synt_C"/>
    <property type="match status" value="1"/>
</dbReference>
<feature type="domain" description="GS catalytic" evidence="4">
    <location>
        <begin position="139"/>
        <end position="484"/>
    </location>
</feature>
<dbReference type="PANTHER" id="PTHR43785">
    <property type="entry name" value="GAMMA-GLUTAMYLPUTRESCINE SYNTHETASE"/>
    <property type="match status" value="1"/>
</dbReference>
<dbReference type="PROSITE" id="PS51987">
    <property type="entry name" value="GS_CATALYTIC"/>
    <property type="match status" value="1"/>
</dbReference>
<comment type="similarity">
    <text evidence="2 3">Belongs to the glutamine synthetase family.</text>
</comment>
<dbReference type="InterPro" id="IPR014746">
    <property type="entry name" value="Gln_synth/guanido_kin_cat_dom"/>
</dbReference>